<feature type="chain" id="PRO_5047278397" evidence="8">
    <location>
        <begin position="21"/>
        <end position="929"/>
    </location>
</feature>
<evidence type="ECO:0000256" key="3">
    <source>
        <dbReference type="ARBA" id="ARBA00022723"/>
    </source>
</evidence>
<evidence type="ECO:0000256" key="4">
    <source>
        <dbReference type="ARBA" id="ARBA00022833"/>
    </source>
</evidence>
<comment type="caution">
    <text evidence="6">Lacks conserved residue(s) required for the propagation of feature annotation.</text>
</comment>
<evidence type="ECO:0000313" key="11">
    <source>
        <dbReference type="Proteomes" id="UP001642464"/>
    </source>
</evidence>
<dbReference type="InterPro" id="IPR050134">
    <property type="entry name" value="NAD-dep_sirtuin_deacylases"/>
</dbReference>
<organism evidence="10 11">
    <name type="scientific">Durusdinium trenchii</name>
    <dbReference type="NCBI Taxonomy" id="1381693"/>
    <lineage>
        <taxon>Eukaryota</taxon>
        <taxon>Sar</taxon>
        <taxon>Alveolata</taxon>
        <taxon>Dinophyceae</taxon>
        <taxon>Suessiales</taxon>
        <taxon>Symbiodiniaceae</taxon>
        <taxon>Durusdinium</taxon>
    </lineage>
</organism>
<feature type="region of interest" description="Disordered" evidence="7">
    <location>
        <begin position="359"/>
        <end position="382"/>
    </location>
</feature>
<accession>A0ABP0I2N9</accession>
<dbReference type="Proteomes" id="UP001642464">
    <property type="component" value="Unassembled WGS sequence"/>
</dbReference>
<keyword evidence="8" id="KW-0732">Signal</keyword>
<sequence length="929" mass="103635">MSHFITCWCLFGIGAPLATAEVALRFAHDSTSADLELGSKKTGCMITTESFKLTCQAPGDTASSPGDIPNVMKFMIDCKDMDMDAAFEEIAVYSAPVCAKVTYTAYSETTEGVWATHLTKNSLFNFTCVLLPLPMWMAKDSGGSSRISVTADVSWRVKDQSYYSWKTIEVGSLTYHGEGVDANTCTQTVKNQYDWQMEVVASSENRHQVHWKSRKSELGPSKYRSSVLVSDERLRELSDRPRQTDALMVYEMARFEPKLQSAYCESLPQRDLRLDMYLWKVEPPSPKRRSYLQDLEEAVNYMEIQVNVDELPNETKTIEATVQYSLPLFVPMKFFEQKYMTKILHLPVDMSSHIRYPKAPIPIDNGPEPDPTQPPEPKPSSSSGPWWVVCVLLVILAILGAFFYRRQSGTVADRPNRQWAKPLFFFSDVSSTNATGEVGGKTGSDGVKCEHRHNLLDCLVLSGVRSTLSCPLCAAPAETTATHRVEALQAVAATKAGCQVSEGGIRASPGQPLRRHVNVSSVSELHSDPKSLEEPGLELSRSQASVSEILQQLEESGLFEGDASWRCWLDQSDPDRREVACWEQLLLQLRVLAAKGIAQYMTERPCQNVVVLCGAGMSTSAGHLAEDGIPDFRTPGSGLYDNLQRFNLSQPEDIFDLEFFKQEPGPFYELCKELWPGTYQPTLAHHFIRLHFSRGVLRRCYTQRPGSDRAATMLRTWDTWDFADDVEGYPYATNDLPVQLAALPEDSLERQAGVSPEKIVAAHGNMDEAHVLGTQRVVDIEEFRHAVFKGDDACRKLAEIHGGWGPTAAVQAQRDVHLDPNEFQQPQNEENNAHHTQLGRPTAHGYVRKPRVVLFGEDLPDRFWSLQDEGFQASLGETLCFVYKAKGHADRDWYITGGGALRQLGGQSLSKRPKAPHQQAAGKLGKPPQ</sequence>
<dbReference type="PANTHER" id="PTHR11085:SF6">
    <property type="entry name" value="NAD-DEPENDENT PROTEIN DEACETYLASE SIRTUIN-2"/>
    <property type="match status" value="1"/>
</dbReference>
<evidence type="ECO:0000259" key="9">
    <source>
        <dbReference type="PROSITE" id="PS50305"/>
    </source>
</evidence>
<evidence type="ECO:0000256" key="6">
    <source>
        <dbReference type="PROSITE-ProRule" id="PRU00236"/>
    </source>
</evidence>
<dbReference type="Pfam" id="PF02146">
    <property type="entry name" value="SIR2"/>
    <property type="match status" value="2"/>
</dbReference>
<feature type="domain" description="Deacetylase sirtuin-type" evidence="9">
    <location>
        <begin position="582"/>
        <end position="929"/>
    </location>
</feature>
<feature type="signal peptide" evidence="8">
    <location>
        <begin position="1"/>
        <end position="20"/>
    </location>
</feature>
<dbReference type="PANTHER" id="PTHR11085">
    <property type="entry name" value="NAD-DEPENDENT PROTEIN DEACYLASE SIRTUIN-5, MITOCHONDRIAL-RELATED"/>
    <property type="match status" value="1"/>
</dbReference>
<protein>
    <submittedName>
        <fullName evidence="10">NAD-dependent protein deacetylase sirtuin-2 (Regulatory protein SIR2 homolog 2) (SIR2-like protein 2) (MSIR2L2)</fullName>
    </submittedName>
</protein>
<evidence type="ECO:0000256" key="5">
    <source>
        <dbReference type="ARBA" id="ARBA00023027"/>
    </source>
</evidence>
<reference evidence="10 11" key="1">
    <citation type="submission" date="2024-02" db="EMBL/GenBank/DDBJ databases">
        <authorList>
            <person name="Chen Y."/>
            <person name="Shah S."/>
            <person name="Dougan E. K."/>
            <person name="Thang M."/>
            <person name="Chan C."/>
        </authorList>
    </citation>
    <scope>NUCLEOTIDE SEQUENCE [LARGE SCALE GENOMIC DNA]</scope>
</reference>
<dbReference type="InterPro" id="IPR026591">
    <property type="entry name" value="Sirtuin_cat_small_dom_sf"/>
</dbReference>
<feature type="compositionally biased region" description="Pro residues" evidence="7">
    <location>
        <begin position="368"/>
        <end position="378"/>
    </location>
</feature>
<evidence type="ECO:0000256" key="1">
    <source>
        <dbReference type="ARBA" id="ARBA00001947"/>
    </source>
</evidence>
<evidence type="ECO:0000256" key="2">
    <source>
        <dbReference type="ARBA" id="ARBA00022679"/>
    </source>
</evidence>
<evidence type="ECO:0000256" key="8">
    <source>
        <dbReference type="SAM" id="SignalP"/>
    </source>
</evidence>
<dbReference type="PROSITE" id="PS50305">
    <property type="entry name" value="SIRTUIN"/>
    <property type="match status" value="1"/>
</dbReference>
<evidence type="ECO:0000256" key="7">
    <source>
        <dbReference type="SAM" id="MobiDB-lite"/>
    </source>
</evidence>
<feature type="region of interest" description="Disordered" evidence="7">
    <location>
        <begin position="905"/>
        <end position="929"/>
    </location>
</feature>
<evidence type="ECO:0000313" key="10">
    <source>
        <dbReference type="EMBL" id="CAK8995525.1"/>
    </source>
</evidence>
<comment type="cofactor">
    <cofactor evidence="1">
        <name>Zn(2+)</name>
        <dbReference type="ChEBI" id="CHEBI:29105"/>
    </cofactor>
</comment>
<keyword evidence="4" id="KW-0862">Zinc</keyword>
<proteinExistence type="predicted"/>
<dbReference type="InterPro" id="IPR026590">
    <property type="entry name" value="Ssirtuin_cat_dom"/>
</dbReference>
<dbReference type="InterPro" id="IPR029035">
    <property type="entry name" value="DHS-like_NAD/FAD-binding_dom"/>
</dbReference>
<comment type="caution">
    <text evidence="10">The sequence shown here is derived from an EMBL/GenBank/DDBJ whole genome shotgun (WGS) entry which is preliminary data.</text>
</comment>
<name>A0ABP0I2N9_9DINO</name>
<dbReference type="InterPro" id="IPR003000">
    <property type="entry name" value="Sirtuin"/>
</dbReference>
<keyword evidence="11" id="KW-1185">Reference proteome</keyword>
<gene>
    <name evidence="10" type="ORF">SCF082_LOCUS4398</name>
</gene>
<dbReference type="EMBL" id="CAXAMM010002259">
    <property type="protein sequence ID" value="CAK8995525.1"/>
    <property type="molecule type" value="Genomic_DNA"/>
</dbReference>
<dbReference type="Gene3D" id="3.30.1600.10">
    <property type="entry name" value="SIR2/SIRT2 'Small Domain"/>
    <property type="match status" value="1"/>
</dbReference>
<dbReference type="SUPFAM" id="SSF52467">
    <property type="entry name" value="DHS-like NAD/FAD-binding domain"/>
    <property type="match status" value="2"/>
</dbReference>
<keyword evidence="3" id="KW-0479">Metal-binding</keyword>
<keyword evidence="2" id="KW-0808">Transferase</keyword>
<feature type="region of interest" description="Disordered" evidence="7">
    <location>
        <begin position="822"/>
        <end position="843"/>
    </location>
</feature>
<keyword evidence="5" id="KW-0520">NAD</keyword>